<sequence length="75" mass="8352">MAPTTACSLQQRCGASRTPKPFPSCYLLPLRFLRRRSTAHHCFFYGSGDLLLRRDQIPFNPIGALFLPPISAGDT</sequence>
<accession>A0ACC2MHI3</accession>
<evidence type="ECO:0000313" key="1">
    <source>
        <dbReference type="EMBL" id="KAJ8644988.1"/>
    </source>
</evidence>
<name>A0ACC2MHI3_PERAE</name>
<proteinExistence type="predicted"/>
<keyword evidence="2" id="KW-1185">Reference proteome</keyword>
<organism evidence="1 2">
    <name type="scientific">Persea americana</name>
    <name type="common">Avocado</name>
    <dbReference type="NCBI Taxonomy" id="3435"/>
    <lineage>
        <taxon>Eukaryota</taxon>
        <taxon>Viridiplantae</taxon>
        <taxon>Streptophyta</taxon>
        <taxon>Embryophyta</taxon>
        <taxon>Tracheophyta</taxon>
        <taxon>Spermatophyta</taxon>
        <taxon>Magnoliopsida</taxon>
        <taxon>Magnoliidae</taxon>
        <taxon>Laurales</taxon>
        <taxon>Lauraceae</taxon>
        <taxon>Persea</taxon>
    </lineage>
</organism>
<reference evidence="1 2" key="1">
    <citation type="journal article" date="2022" name="Hortic Res">
        <title>A haplotype resolved chromosomal level avocado genome allows analysis of novel avocado genes.</title>
        <authorList>
            <person name="Nath O."/>
            <person name="Fletcher S.J."/>
            <person name="Hayward A."/>
            <person name="Shaw L.M."/>
            <person name="Masouleh A.K."/>
            <person name="Furtado A."/>
            <person name="Henry R.J."/>
            <person name="Mitter N."/>
        </authorList>
    </citation>
    <scope>NUCLEOTIDE SEQUENCE [LARGE SCALE GENOMIC DNA]</scope>
    <source>
        <strain evidence="2">cv. Hass</strain>
    </source>
</reference>
<evidence type="ECO:0000313" key="2">
    <source>
        <dbReference type="Proteomes" id="UP001234297"/>
    </source>
</evidence>
<gene>
    <name evidence="1" type="ORF">MRB53_006736</name>
</gene>
<dbReference type="Proteomes" id="UP001234297">
    <property type="component" value="Chromosome 2"/>
</dbReference>
<protein>
    <submittedName>
        <fullName evidence="1">Uncharacterized protein</fullName>
    </submittedName>
</protein>
<dbReference type="EMBL" id="CM056810">
    <property type="protein sequence ID" value="KAJ8644988.1"/>
    <property type="molecule type" value="Genomic_DNA"/>
</dbReference>
<comment type="caution">
    <text evidence="1">The sequence shown here is derived from an EMBL/GenBank/DDBJ whole genome shotgun (WGS) entry which is preliminary data.</text>
</comment>